<dbReference type="Proteomes" id="UP001209701">
    <property type="component" value="Unassembled WGS sequence"/>
</dbReference>
<organism evidence="3 4">
    <name type="scientific">Roseateles oligotrophus</name>
    <dbReference type="NCBI Taxonomy" id="1769250"/>
    <lineage>
        <taxon>Bacteria</taxon>
        <taxon>Pseudomonadati</taxon>
        <taxon>Pseudomonadota</taxon>
        <taxon>Betaproteobacteria</taxon>
        <taxon>Burkholderiales</taxon>
        <taxon>Sphaerotilaceae</taxon>
        <taxon>Roseateles</taxon>
    </lineage>
</organism>
<reference evidence="3 4" key="1">
    <citation type="submission" date="2021-11" db="EMBL/GenBank/DDBJ databases">
        <authorList>
            <person name="Liang Q."/>
            <person name="Mou H."/>
            <person name="Liu Z."/>
        </authorList>
    </citation>
    <scope>NUCLEOTIDE SEQUENCE [LARGE SCALE GENOMIC DNA]</scope>
    <source>
        <strain evidence="3 4">CHU3</strain>
    </source>
</reference>
<dbReference type="PANTHER" id="PTHR34606">
    <property type="entry name" value="BON DOMAIN-CONTAINING PROTEIN"/>
    <property type="match status" value="1"/>
</dbReference>
<dbReference type="InterPro" id="IPR014004">
    <property type="entry name" value="Transpt-assoc_nodulatn_dom_bac"/>
</dbReference>
<keyword evidence="4" id="KW-1185">Reference proteome</keyword>
<dbReference type="EMBL" id="JAJIRN010000014">
    <property type="protein sequence ID" value="MCV2371314.1"/>
    <property type="molecule type" value="Genomic_DNA"/>
</dbReference>
<feature type="domain" description="BON" evidence="2">
    <location>
        <begin position="78"/>
        <end position="146"/>
    </location>
</feature>
<evidence type="ECO:0000313" key="4">
    <source>
        <dbReference type="Proteomes" id="UP001209701"/>
    </source>
</evidence>
<dbReference type="InterPro" id="IPR051686">
    <property type="entry name" value="Lipoprotein_DolP"/>
</dbReference>
<feature type="domain" description="BON" evidence="2">
    <location>
        <begin position="149"/>
        <end position="217"/>
    </location>
</feature>
<evidence type="ECO:0000259" key="2">
    <source>
        <dbReference type="PROSITE" id="PS50914"/>
    </source>
</evidence>
<dbReference type="PROSITE" id="PS50914">
    <property type="entry name" value="BON"/>
    <property type="match status" value="3"/>
</dbReference>
<dbReference type="SMART" id="SM00749">
    <property type="entry name" value="BON"/>
    <property type="match status" value="3"/>
</dbReference>
<dbReference type="Pfam" id="PF04972">
    <property type="entry name" value="BON"/>
    <property type="match status" value="3"/>
</dbReference>
<keyword evidence="1" id="KW-0732">Signal</keyword>
<accession>A0ABT2YMM0</accession>
<evidence type="ECO:0000256" key="1">
    <source>
        <dbReference type="ARBA" id="ARBA00022729"/>
    </source>
</evidence>
<comment type="caution">
    <text evidence="3">The sequence shown here is derived from an EMBL/GenBank/DDBJ whole genome shotgun (WGS) entry which is preliminary data.</text>
</comment>
<sequence>MKTDLQLKKDIQAELEWDPSIKAAQVGVAVKDGVVVLTGHLDTYAERSAVQKAVQRVQGVHAIAMELDVKLDPGHKRGDAEIAAAAETALRWHAMVPHDRIQATVDKGWVSLKGEVDWQYQRDAAEKAVRDLTGIVGLSNNIKLKQVTTPSDVGARIRTALIRQAADEAKGIEVDVKGATVTLRGKVHSWAERSAAYTAAWSVPGISTVLNELKVGL</sequence>
<proteinExistence type="predicted"/>
<protein>
    <submittedName>
        <fullName evidence="3">BON domain-containing protein</fullName>
    </submittedName>
</protein>
<dbReference type="Gene3D" id="3.30.1340.30">
    <property type="match status" value="3"/>
</dbReference>
<gene>
    <name evidence="3" type="ORF">LNV07_24760</name>
</gene>
<name>A0ABT2YMM0_9BURK</name>
<dbReference type="RefSeq" id="WP_263573894.1">
    <property type="nucleotide sequence ID" value="NZ_JAJIRN010000014.1"/>
</dbReference>
<dbReference type="PANTHER" id="PTHR34606:SF4">
    <property type="entry name" value="OUTER MEMBRANE LIPOPROTEIN DOLP"/>
    <property type="match status" value="1"/>
</dbReference>
<feature type="domain" description="BON" evidence="2">
    <location>
        <begin position="3"/>
        <end position="71"/>
    </location>
</feature>
<dbReference type="InterPro" id="IPR007055">
    <property type="entry name" value="BON_dom"/>
</dbReference>
<evidence type="ECO:0000313" key="3">
    <source>
        <dbReference type="EMBL" id="MCV2371314.1"/>
    </source>
</evidence>